<dbReference type="EC" id="3.6.4.13" evidence="1"/>
<feature type="transmembrane region" description="Helical" evidence="11">
    <location>
        <begin position="421"/>
        <end position="441"/>
    </location>
</feature>
<evidence type="ECO:0000256" key="3">
    <source>
        <dbReference type="ARBA" id="ARBA00022741"/>
    </source>
</evidence>
<feature type="domain" description="DEAD-box RNA helicase Q" evidence="13">
    <location>
        <begin position="119"/>
        <end position="147"/>
    </location>
</feature>
<dbReference type="PROSITE" id="PS51192">
    <property type="entry name" value="HELICASE_ATP_BIND_1"/>
    <property type="match status" value="1"/>
</dbReference>
<dbReference type="InterPro" id="IPR011545">
    <property type="entry name" value="DEAD/DEAH_box_helicase_dom"/>
</dbReference>
<keyword evidence="6 9" id="KW-0067">ATP-binding</keyword>
<gene>
    <name evidence="14" type="ORF">PLOB_00041743</name>
</gene>
<keyword evidence="4 9" id="KW-0378">Hydrolase</keyword>
<evidence type="ECO:0000256" key="6">
    <source>
        <dbReference type="ARBA" id="ARBA00022840"/>
    </source>
</evidence>
<name>A0ABN8PD73_9CNID</name>
<keyword evidence="11" id="KW-0812">Transmembrane</keyword>
<comment type="caution">
    <text evidence="14">The sequence shown here is derived from an EMBL/GenBank/DDBJ whole genome shotgun (WGS) entry which is preliminary data.</text>
</comment>
<feature type="domain" description="Helicase ATP-binding" evidence="12">
    <location>
        <begin position="150"/>
        <end position="352"/>
    </location>
</feature>
<evidence type="ECO:0000256" key="7">
    <source>
        <dbReference type="ARBA" id="ARBA00047984"/>
    </source>
</evidence>
<keyword evidence="5 9" id="KW-0347">Helicase</keyword>
<evidence type="ECO:0000256" key="8">
    <source>
        <dbReference type="PROSITE-ProRule" id="PRU00552"/>
    </source>
</evidence>
<evidence type="ECO:0000256" key="4">
    <source>
        <dbReference type="ARBA" id="ARBA00022801"/>
    </source>
</evidence>
<evidence type="ECO:0000256" key="11">
    <source>
        <dbReference type="SAM" id="Phobius"/>
    </source>
</evidence>
<dbReference type="SMART" id="SM00487">
    <property type="entry name" value="DEXDc"/>
    <property type="match status" value="1"/>
</dbReference>
<dbReference type="PANTHER" id="PTHR47958">
    <property type="entry name" value="ATP-DEPENDENT RNA HELICASE DBP3"/>
    <property type="match status" value="1"/>
</dbReference>
<evidence type="ECO:0000256" key="2">
    <source>
        <dbReference type="ARBA" id="ARBA00022664"/>
    </source>
</evidence>
<dbReference type="Pfam" id="PF25430">
    <property type="entry name" value="DDX23"/>
    <property type="match status" value="1"/>
</dbReference>
<comment type="similarity">
    <text evidence="9">Belongs to the DEAD box helicase family.</text>
</comment>
<keyword evidence="11" id="KW-1133">Transmembrane helix</keyword>
<comment type="catalytic activity">
    <reaction evidence="7">
        <text>ATP + H2O = ADP + phosphate + H(+)</text>
        <dbReference type="Rhea" id="RHEA:13065"/>
        <dbReference type="ChEBI" id="CHEBI:15377"/>
        <dbReference type="ChEBI" id="CHEBI:15378"/>
        <dbReference type="ChEBI" id="CHEBI:30616"/>
        <dbReference type="ChEBI" id="CHEBI:43474"/>
        <dbReference type="ChEBI" id="CHEBI:456216"/>
        <dbReference type="EC" id="3.6.4.13"/>
    </reaction>
</comment>
<evidence type="ECO:0000256" key="10">
    <source>
        <dbReference type="SAM" id="MobiDB-lite"/>
    </source>
</evidence>
<protein>
    <recommendedName>
        <fullName evidence="1">RNA helicase</fullName>
        <ecNumber evidence="1">3.6.4.13</ecNumber>
    </recommendedName>
</protein>
<organism evidence="14 15">
    <name type="scientific">Porites lobata</name>
    <dbReference type="NCBI Taxonomy" id="104759"/>
    <lineage>
        <taxon>Eukaryota</taxon>
        <taxon>Metazoa</taxon>
        <taxon>Cnidaria</taxon>
        <taxon>Anthozoa</taxon>
        <taxon>Hexacorallia</taxon>
        <taxon>Scleractinia</taxon>
        <taxon>Fungiina</taxon>
        <taxon>Poritidae</taxon>
        <taxon>Porites</taxon>
    </lineage>
</organism>
<dbReference type="InterPro" id="IPR014014">
    <property type="entry name" value="RNA_helicase_DEAD_Q_motif"/>
</dbReference>
<keyword evidence="15" id="KW-1185">Reference proteome</keyword>
<evidence type="ECO:0000313" key="14">
    <source>
        <dbReference type="EMBL" id="CAH3141311.1"/>
    </source>
</evidence>
<reference evidence="14 15" key="1">
    <citation type="submission" date="2022-05" db="EMBL/GenBank/DDBJ databases">
        <authorList>
            <consortium name="Genoscope - CEA"/>
            <person name="William W."/>
        </authorList>
    </citation>
    <scope>NUCLEOTIDE SEQUENCE [LARGE SCALE GENOMIC DNA]</scope>
</reference>
<sequence>VLVLLSYTEKHQIQLFGRGHIGGIDIKWQKKETGKFYQEMLETRRTVEEKTQEATRIKKQRDQERQRAFDDRHWSKKSLEEMVERDWRILGEDFAISTKGKRFLDRLLKSCGKIPFPLRSWRESTLPTSILDIVNKLQYEEPTPIQRQAIPIGLQNRDIIGVAETGSGKTAAFLIPLLVWIMGLPKIERDADADKGPYAVILTPTRELAQQIEDEAAKFGRPLGVRTVSVICGLSREDQGFQLRLGCEIVIATPGRLIDVLENRYLVLSRCSYIVLDEADRMIDMGFEPDVQKILEHLPVSNVKPDSEDAEDPEKLLAYMGKDKVRQVHCNATMPPQVERLARNYLRSAPAVVYIGSIGRPVERVEQKVYLVKERAKRKKLLEILNAGIDPPIMIFVNQKKGADVLAKSLEKMGVSYCLCLWASVILYLFSSMMAMVFSVLQLSTVDETKNKGEV</sequence>
<dbReference type="EMBL" id="CALNXK010000066">
    <property type="protein sequence ID" value="CAH3141311.1"/>
    <property type="molecule type" value="Genomic_DNA"/>
</dbReference>
<dbReference type="CDD" id="cd17945">
    <property type="entry name" value="DEADc_DDX23"/>
    <property type="match status" value="1"/>
</dbReference>
<dbReference type="InterPro" id="IPR027417">
    <property type="entry name" value="P-loop_NTPase"/>
</dbReference>
<evidence type="ECO:0000256" key="1">
    <source>
        <dbReference type="ARBA" id="ARBA00012552"/>
    </source>
</evidence>
<proteinExistence type="inferred from homology"/>
<accession>A0ABN8PD73</accession>
<feature type="region of interest" description="Disordered" evidence="10">
    <location>
        <begin position="50"/>
        <end position="70"/>
    </location>
</feature>
<dbReference type="PROSITE" id="PS00039">
    <property type="entry name" value="DEAD_ATP_HELICASE"/>
    <property type="match status" value="1"/>
</dbReference>
<keyword evidence="11" id="KW-0472">Membrane</keyword>
<dbReference type="Proteomes" id="UP001159405">
    <property type="component" value="Unassembled WGS sequence"/>
</dbReference>
<keyword evidence="3 9" id="KW-0547">Nucleotide-binding</keyword>
<evidence type="ECO:0000256" key="5">
    <source>
        <dbReference type="ARBA" id="ARBA00022806"/>
    </source>
</evidence>
<dbReference type="InterPro" id="IPR014001">
    <property type="entry name" value="Helicase_ATP-bd"/>
</dbReference>
<dbReference type="SUPFAM" id="SSF52540">
    <property type="entry name" value="P-loop containing nucleoside triphosphate hydrolases"/>
    <property type="match status" value="1"/>
</dbReference>
<feature type="non-terminal residue" evidence="14">
    <location>
        <position position="1"/>
    </location>
</feature>
<dbReference type="Pfam" id="PF00270">
    <property type="entry name" value="DEAD"/>
    <property type="match status" value="1"/>
</dbReference>
<dbReference type="Gene3D" id="3.40.50.300">
    <property type="entry name" value="P-loop containing nucleotide triphosphate hydrolases"/>
    <property type="match status" value="2"/>
</dbReference>
<evidence type="ECO:0000256" key="9">
    <source>
        <dbReference type="RuleBase" id="RU000492"/>
    </source>
</evidence>
<dbReference type="InterPro" id="IPR057479">
    <property type="entry name" value="PRP28/DDX23-like_helical"/>
</dbReference>
<evidence type="ECO:0000259" key="12">
    <source>
        <dbReference type="PROSITE" id="PS51192"/>
    </source>
</evidence>
<feature type="short sequence motif" description="Q motif" evidence="8">
    <location>
        <begin position="119"/>
        <end position="147"/>
    </location>
</feature>
<evidence type="ECO:0000259" key="13">
    <source>
        <dbReference type="PROSITE" id="PS51195"/>
    </source>
</evidence>
<keyword evidence="2" id="KW-0507">mRNA processing</keyword>
<dbReference type="InterPro" id="IPR000629">
    <property type="entry name" value="RNA-helicase_DEAD-box_CS"/>
</dbReference>
<dbReference type="PROSITE" id="PS51195">
    <property type="entry name" value="Q_MOTIF"/>
    <property type="match status" value="1"/>
</dbReference>
<evidence type="ECO:0000313" key="15">
    <source>
        <dbReference type="Proteomes" id="UP001159405"/>
    </source>
</evidence>